<dbReference type="Proteomes" id="UP000187203">
    <property type="component" value="Unassembled WGS sequence"/>
</dbReference>
<name>A0A1R3L3Y3_9ROSI</name>
<feature type="region of interest" description="Disordered" evidence="1">
    <location>
        <begin position="1"/>
        <end position="44"/>
    </location>
</feature>
<feature type="compositionally biased region" description="Basic and acidic residues" evidence="1">
    <location>
        <begin position="81"/>
        <end position="90"/>
    </location>
</feature>
<dbReference type="OrthoDB" id="10672913at2759"/>
<gene>
    <name evidence="2" type="ORF">COLO4_00491</name>
</gene>
<organism evidence="2 3">
    <name type="scientific">Corchorus olitorius</name>
    <dbReference type="NCBI Taxonomy" id="93759"/>
    <lineage>
        <taxon>Eukaryota</taxon>
        <taxon>Viridiplantae</taxon>
        <taxon>Streptophyta</taxon>
        <taxon>Embryophyta</taxon>
        <taxon>Tracheophyta</taxon>
        <taxon>Spermatophyta</taxon>
        <taxon>Magnoliopsida</taxon>
        <taxon>eudicotyledons</taxon>
        <taxon>Gunneridae</taxon>
        <taxon>Pentapetalae</taxon>
        <taxon>rosids</taxon>
        <taxon>malvids</taxon>
        <taxon>Malvales</taxon>
        <taxon>Malvaceae</taxon>
        <taxon>Grewioideae</taxon>
        <taxon>Apeibeae</taxon>
        <taxon>Corchorus</taxon>
    </lineage>
</organism>
<evidence type="ECO:0000256" key="1">
    <source>
        <dbReference type="SAM" id="MobiDB-lite"/>
    </source>
</evidence>
<protein>
    <submittedName>
        <fullName evidence="2">Uncharacterized protein</fullName>
    </submittedName>
</protein>
<comment type="caution">
    <text evidence="2">The sequence shown here is derived from an EMBL/GenBank/DDBJ whole genome shotgun (WGS) entry which is preliminary data.</text>
</comment>
<evidence type="ECO:0000313" key="2">
    <source>
        <dbReference type="EMBL" id="OMP13990.1"/>
    </source>
</evidence>
<feature type="compositionally biased region" description="Basic and acidic residues" evidence="1">
    <location>
        <begin position="218"/>
        <end position="240"/>
    </location>
</feature>
<feature type="region of interest" description="Disordered" evidence="1">
    <location>
        <begin position="154"/>
        <end position="274"/>
    </location>
</feature>
<feature type="compositionally biased region" description="Basic and acidic residues" evidence="1">
    <location>
        <begin position="258"/>
        <end position="274"/>
    </location>
</feature>
<dbReference type="AlphaFoldDB" id="A0A1R3L3Y3"/>
<feature type="compositionally biased region" description="Basic and acidic residues" evidence="1">
    <location>
        <begin position="154"/>
        <end position="165"/>
    </location>
</feature>
<feature type="compositionally biased region" description="Basic residues" evidence="1">
    <location>
        <begin position="172"/>
        <end position="195"/>
    </location>
</feature>
<feature type="compositionally biased region" description="Basic residues" evidence="1">
    <location>
        <begin position="204"/>
        <end position="217"/>
    </location>
</feature>
<feature type="region of interest" description="Disordered" evidence="1">
    <location>
        <begin position="60"/>
        <end position="90"/>
    </location>
</feature>
<feature type="compositionally biased region" description="Polar residues" evidence="1">
    <location>
        <begin position="1"/>
        <end position="26"/>
    </location>
</feature>
<proteinExistence type="predicted"/>
<reference evidence="3" key="1">
    <citation type="submission" date="2013-09" db="EMBL/GenBank/DDBJ databases">
        <title>Corchorus olitorius genome sequencing.</title>
        <authorList>
            <person name="Alam M."/>
            <person name="Haque M.S."/>
            <person name="Islam M.S."/>
            <person name="Emdad E.M."/>
            <person name="Islam M.M."/>
            <person name="Ahmed B."/>
            <person name="Halim A."/>
            <person name="Hossen Q.M.M."/>
            <person name="Hossain M.Z."/>
            <person name="Ahmed R."/>
            <person name="Khan M.M."/>
            <person name="Islam R."/>
            <person name="Rashid M.M."/>
            <person name="Khan S.A."/>
            <person name="Rahman M.S."/>
            <person name="Alam M."/>
            <person name="Yahiya A.S."/>
            <person name="Khan M.S."/>
            <person name="Azam M.S."/>
            <person name="Haque T."/>
            <person name="Lashkar M.Z.H."/>
            <person name="Akhand A.I."/>
            <person name="Morshed G."/>
            <person name="Roy S."/>
            <person name="Uddin K.S."/>
            <person name="Rabeya T."/>
            <person name="Hossain A.S."/>
            <person name="Chowdhury A."/>
            <person name="Snigdha A.R."/>
            <person name="Mortoza M.S."/>
            <person name="Matin S.A."/>
            <person name="Hoque S.M.E."/>
            <person name="Islam M.K."/>
            <person name="Roy D.K."/>
            <person name="Haider R."/>
            <person name="Moosa M.M."/>
            <person name="Elias S.M."/>
            <person name="Hasan A.M."/>
            <person name="Jahan S."/>
            <person name="Shafiuddin M."/>
            <person name="Mahmood N."/>
            <person name="Shommy N.S."/>
        </authorList>
    </citation>
    <scope>NUCLEOTIDE SEQUENCE [LARGE SCALE GENOMIC DNA]</scope>
    <source>
        <strain evidence="3">cv. O-4</strain>
    </source>
</reference>
<accession>A0A1R3L3Y3</accession>
<keyword evidence="3" id="KW-1185">Reference proteome</keyword>
<sequence length="274" mass="31181">MSLPSAASRSRSNSTDEGVVSRLQNQRQHHHDEHLAHEAAAVPQREVAADLIAGDVGNRHHQAELPPDVPLGGQQQQRSHVGREVDDLGRRRRMQEVVPKHAHEHDHQKAAGARAKHAVVETDGRAGQQCRRALAPALEARGVIGAQVLLGHRVDEQHRQHERQRTAQRLGRNMRQRPRAEQRKHKRRDHRRRRRAPVDAHRAAVAHRRRRRARHRRDFIGADERGGRDVRIRREQRGDLHQAAATGHGIDQAGQKAGHGEQSEFHQEKRNGKD</sequence>
<evidence type="ECO:0000313" key="3">
    <source>
        <dbReference type="Proteomes" id="UP000187203"/>
    </source>
</evidence>
<dbReference type="EMBL" id="AWUE01002593">
    <property type="protein sequence ID" value="OMP13990.1"/>
    <property type="molecule type" value="Genomic_DNA"/>
</dbReference>